<sequence length="173" mass="18400">MTTPPDPALAEAYERLRPLIGTSGPPTRGHVDRRDFARFALAAGDPNPIYQDDVAAQGAGHPAAIAPPVFVSSVQEWGIGKPMAGLRADGTGSERTGWLPLDGLRLMGGGQDLELHEPVLDGTELTITCVLEDVVLKHGRSGPFLLLSLVTTYRKPDGTVVVTCRENPIARTV</sequence>
<reference evidence="3" key="1">
    <citation type="journal article" date="2019" name="Int. J. Syst. Evol. Microbiol.">
        <title>The Global Catalogue of Microorganisms (GCM) 10K type strain sequencing project: providing services to taxonomists for standard genome sequencing and annotation.</title>
        <authorList>
            <consortium name="The Broad Institute Genomics Platform"/>
            <consortium name="The Broad Institute Genome Sequencing Center for Infectious Disease"/>
            <person name="Wu L."/>
            <person name="Ma J."/>
        </authorList>
    </citation>
    <scope>NUCLEOTIDE SEQUENCE [LARGE SCALE GENOMIC DNA]</scope>
    <source>
        <strain evidence="3">JCM 17440</strain>
    </source>
</reference>
<feature type="domain" description="FAS1-like dehydratase" evidence="1">
    <location>
        <begin position="20"/>
        <end position="163"/>
    </location>
</feature>
<dbReference type="Pfam" id="PF13452">
    <property type="entry name" value="FAS1_DH_region"/>
    <property type="match status" value="1"/>
</dbReference>
<dbReference type="CDD" id="cd03441">
    <property type="entry name" value="R_hydratase_like"/>
    <property type="match status" value="1"/>
</dbReference>
<dbReference type="SUPFAM" id="SSF54637">
    <property type="entry name" value="Thioesterase/thiol ester dehydrase-isomerase"/>
    <property type="match status" value="1"/>
</dbReference>
<gene>
    <name evidence="2" type="ORF">GCM10022254_45200</name>
</gene>
<evidence type="ECO:0000313" key="2">
    <source>
        <dbReference type="EMBL" id="GAA4236187.1"/>
    </source>
</evidence>
<organism evidence="2 3">
    <name type="scientific">Actinomadura meridiana</name>
    <dbReference type="NCBI Taxonomy" id="559626"/>
    <lineage>
        <taxon>Bacteria</taxon>
        <taxon>Bacillati</taxon>
        <taxon>Actinomycetota</taxon>
        <taxon>Actinomycetes</taxon>
        <taxon>Streptosporangiales</taxon>
        <taxon>Thermomonosporaceae</taxon>
        <taxon>Actinomadura</taxon>
    </lineage>
</organism>
<accession>A0ABP8C9P4</accession>
<evidence type="ECO:0000259" key="1">
    <source>
        <dbReference type="Pfam" id="PF13452"/>
    </source>
</evidence>
<protein>
    <recommendedName>
        <fullName evidence="1">FAS1-like dehydratase domain-containing protein</fullName>
    </recommendedName>
</protein>
<name>A0ABP8C9P4_9ACTN</name>
<dbReference type="Proteomes" id="UP001501710">
    <property type="component" value="Unassembled WGS sequence"/>
</dbReference>
<comment type="caution">
    <text evidence="2">The sequence shown here is derived from an EMBL/GenBank/DDBJ whole genome shotgun (WGS) entry which is preliminary data.</text>
</comment>
<evidence type="ECO:0000313" key="3">
    <source>
        <dbReference type="Proteomes" id="UP001501710"/>
    </source>
</evidence>
<dbReference type="RefSeq" id="WP_344899751.1">
    <property type="nucleotide sequence ID" value="NZ_BAABAS010000015.1"/>
</dbReference>
<proteinExistence type="predicted"/>
<dbReference type="Gene3D" id="3.10.129.10">
    <property type="entry name" value="Hotdog Thioesterase"/>
    <property type="match status" value="1"/>
</dbReference>
<dbReference type="EMBL" id="BAABAS010000015">
    <property type="protein sequence ID" value="GAA4236187.1"/>
    <property type="molecule type" value="Genomic_DNA"/>
</dbReference>
<dbReference type="InterPro" id="IPR039569">
    <property type="entry name" value="FAS1-like_DH_region"/>
</dbReference>
<dbReference type="InterPro" id="IPR029069">
    <property type="entry name" value="HotDog_dom_sf"/>
</dbReference>
<keyword evidence="3" id="KW-1185">Reference proteome</keyword>